<feature type="transmembrane region" description="Helical" evidence="9">
    <location>
        <begin position="112"/>
        <end position="135"/>
    </location>
</feature>
<evidence type="ECO:0000256" key="6">
    <source>
        <dbReference type="ARBA" id="ARBA00022989"/>
    </source>
</evidence>
<dbReference type="AlphaFoldDB" id="A0A1G9QXI0"/>
<evidence type="ECO:0000256" key="5">
    <source>
        <dbReference type="ARBA" id="ARBA00022692"/>
    </source>
</evidence>
<proteinExistence type="inferred from homology"/>
<dbReference type="PANTHER" id="PTHR34295">
    <property type="entry name" value="BIOTIN TRANSPORTER BIOY"/>
    <property type="match status" value="1"/>
</dbReference>
<evidence type="ECO:0000256" key="2">
    <source>
        <dbReference type="ARBA" id="ARBA00010692"/>
    </source>
</evidence>
<reference evidence="10 11" key="1">
    <citation type="submission" date="2016-10" db="EMBL/GenBank/DDBJ databases">
        <authorList>
            <person name="de Groot N.N."/>
        </authorList>
    </citation>
    <scope>NUCLEOTIDE SEQUENCE [LARGE SCALE GENOMIC DNA]</scope>
    <source>
        <strain evidence="10 11">DSM 1736</strain>
    </source>
</reference>
<evidence type="ECO:0000313" key="11">
    <source>
        <dbReference type="Proteomes" id="UP000214880"/>
    </source>
</evidence>
<feature type="transmembrane region" description="Helical" evidence="9">
    <location>
        <begin position="89"/>
        <end position="105"/>
    </location>
</feature>
<evidence type="ECO:0000313" key="10">
    <source>
        <dbReference type="EMBL" id="SDM15580.1"/>
    </source>
</evidence>
<keyword evidence="7 8" id="KW-0472">Membrane</keyword>
<feature type="transmembrane region" description="Helical" evidence="9">
    <location>
        <begin position="7"/>
        <end position="28"/>
    </location>
</feature>
<keyword evidence="5 9" id="KW-0812">Transmembrane</keyword>
<dbReference type="STRING" id="146817.SAMN04488502_102342"/>
<keyword evidence="11" id="KW-1185">Reference proteome</keyword>
<dbReference type="Pfam" id="PF02632">
    <property type="entry name" value="BioY"/>
    <property type="match status" value="1"/>
</dbReference>
<evidence type="ECO:0000256" key="3">
    <source>
        <dbReference type="ARBA" id="ARBA00022448"/>
    </source>
</evidence>
<accession>A0A1G9QXI0</accession>
<keyword evidence="4 8" id="KW-1003">Cell membrane</keyword>
<dbReference type="EMBL" id="FNHB01000002">
    <property type="protein sequence ID" value="SDM15580.1"/>
    <property type="molecule type" value="Genomic_DNA"/>
</dbReference>
<feature type="transmembrane region" description="Helical" evidence="9">
    <location>
        <begin position="60"/>
        <end position="83"/>
    </location>
</feature>
<dbReference type="GO" id="GO:0015225">
    <property type="term" value="F:biotin transmembrane transporter activity"/>
    <property type="evidence" value="ECO:0007669"/>
    <property type="project" value="UniProtKB-UniRule"/>
</dbReference>
<comment type="subcellular location">
    <subcellularLocation>
        <location evidence="1 8">Cell membrane</location>
        <topology evidence="1 8">Multi-pass membrane protein</topology>
    </subcellularLocation>
</comment>
<dbReference type="InterPro" id="IPR003784">
    <property type="entry name" value="BioY"/>
</dbReference>
<dbReference type="PANTHER" id="PTHR34295:SF4">
    <property type="entry name" value="BIOTIN TRANSPORTER BIOY-RELATED"/>
    <property type="match status" value="1"/>
</dbReference>
<evidence type="ECO:0000256" key="4">
    <source>
        <dbReference type="ARBA" id="ARBA00022475"/>
    </source>
</evidence>
<keyword evidence="3 8" id="KW-0813">Transport</keyword>
<organism evidence="10 11">
    <name type="scientific">Dendrosporobacter quercicolus</name>
    <dbReference type="NCBI Taxonomy" id="146817"/>
    <lineage>
        <taxon>Bacteria</taxon>
        <taxon>Bacillati</taxon>
        <taxon>Bacillota</taxon>
        <taxon>Negativicutes</taxon>
        <taxon>Selenomonadales</taxon>
        <taxon>Sporomusaceae</taxon>
        <taxon>Dendrosporobacter</taxon>
    </lineage>
</organism>
<comment type="similarity">
    <text evidence="2 8">Belongs to the BioY family.</text>
</comment>
<evidence type="ECO:0000256" key="1">
    <source>
        <dbReference type="ARBA" id="ARBA00004651"/>
    </source>
</evidence>
<dbReference type="OrthoDB" id="9803495at2"/>
<feature type="transmembrane region" description="Helical" evidence="9">
    <location>
        <begin position="34"/>
        <end position="53"/>
    </location>
</feature>
<dbReference type="Proteomes" id="UP000214880">
    <property type="component" value="Unassembled WGS sequence"/>
</dbReference>
<protein>
    <recommendedName>
        <fullName evidence="8">Biotin transporter</fullName>
    </recommendedName>
</protein>
<dbReference type="GO" id="GO:0005886">
    <property type="term" value="C:plasma membrane"/>
    <property type="evidence" value="ECO:0007669"/>
    <property type="project" value="UniProtKB-SubCell"/>
</dbReference>
<evidence type="ECO:0000256" key="7">
    <source>
        <dbReference type="ARBA" id="ARBA00023136"/>
    </source>
</evidence>
<evidence type="ECO:0000256" key="8">
    <source>
        <dbReference type="PIRNR" id="PIRNR016661"/>
    </source>
</evidence>
<dbReference type="Gene3D" id="1.10.1760.20">
    <property type="match status" value="1"/>
</dbReference>
<name>A0A1G9QXI0_9FIRM</name>
<keyword evidence="6 9" id="KW-1133">Transmembrane helix</keyword>
<evidence type="ECO:0000256" key="9">
    <source>
        <dbReference type="SAM" id="Phobius"/>
    </source>
</evidence>
<dbReference type="RefSeq" id="WP_092070871.1">
    <property type="nucleotide sequence ID" value="NZ_FNHB01000002.1"/>
</dbReference>
<gene>
    <name evidence="10" type="ORF">SAMN04488502_102342</name>
</gene>
<feature type="transmembrane region" description="Helical" evidence="9">
    <location>
        <begin position="147"/>
        <end position="173"/>
    </location>
</feature>
<sequence length="183" mass="19117">MEKKMGLTDFVYAALFAALTTVLGFISIPLPISPVPISGLSLGIMLAGTILTVRQAVFSVLTLVLMGAAGVPVFSGLTGGIGVLLGPRGGYYFGFLLGVGLIAWLKGRDNQLWRLALANLTGGVVLVYLFGVSWLSFITGMGLEKALIAGALPFIPGDLFKVAVATVIGAMVNRQRQKFGGSR</sequence>
<dbReference type="PIRSF" id="PIRSF016661">
    <property type="entry name" value="BioY"/>
    <property type="match status" value="1"/>
</dbReference>